<name>F9D009_PREDD</name>
<comment type="caution">
    <text evidence="1">The sequence shown here is derived from an EMBL/GenBank/DDBJ whole genome shotgun (WGS) entry which is preliminary data.</text>
</comment>
<sequence>MNIWLRGGMAQEFSMVFGVRGGTEAGPYINLARAFIAQHLRNLCNL</sequence>
<evidence type="ECO:0000313" key="2">
    <source>
        <dbReference type="Proteomes" id="UP000007820"/>
    </source>
</evidence>
<reference evidence="1 2" key="1">
    <citation type="submission" date="2011-04" db="EMBL/GenBank/DDBJ databases">
        <authorList>
            <person name="Muzny D."/>
            <person name="Qin X."/>
            <person name="Deng J."/>
            <person name="Jiang H."/>
            <person name="Liu Y."/>
            <person name="Qu J."/>
            <person name="Song X.-Z."/>
            <person name="Zhang L."/>
            <person name="Thornton R."/>
            <person name="Coyle M."/>
            <person name="Francisco L."/>
            <person name="Jackson L."/>
            <person name="Javaid M."/>
            <person name="Korchina V."/>
            <person name="Kovar C."/>
            <person name="Mata R."/>
            <person name="Mathew T."/>
            <person name="Ngo R."/>
            <person name="Nguyen L."/>
            <person name="Nguyen N."/>
            <person name="Okwuonu G."/>
            <person name="Ongeri F."/>
            <person name="Pham C."/>
            <person name="Simmons D."/>
            <person name="Wilczek-Boney K."/>
            <person name="Hale W."/>
            <person name="Jakkamsetti A."/>
            <person name="Pham P."/>
            <person name="Ruth R."/>
            <person name="San Lucas F."/>
            <person name="Warren J."/>
            <person name="Zhang J."/>
            <person name="Zhao Z."/>
            <person name="Zhou C."/>
            <person name="Zhu D."/>
            <person name="Lee S."/>
            <person name="Bess C."/>
            <person name="Blankenburg K."/>
            <person name="Forbes L."/>
            <person name="Fu Q."/>
            <person name="Gubbala S."/>
            <person name="Hirani K."/>
            <person name="Jayaseelan J.C."/>
            <person name="Lara F."/>
            <person name="Munidasa M."/>
            <person name="Palculict T."/>
            <person name="Patil S."/>
            <person name="Pu L.-L."/>
            <person name="Saada N."/>
            <person name="Tang L."/>
            <person name="Weissenberger G."/>
            <person name="Zhu Y."/>
            <person name="Hemphill L."/>
            <person name="Shang Y."/>
            <person name="Youmans B."/>
            <person name="Ayvaz T."/>
            <person name="Ross M."/>
            <person name="Santibanez J."/>
            <person name="Aqrawi P."/>
            <person name="Gross S."/>
            <person name="Joshi V."/>
            <person name="Fowler G."/>
            <person name="Nazareth L."/>
            <person name="Reid J."/>
            <person name="Worley K."/>
            <person name="Petrosino J."/>
            <person name="Highlander S."/>
            <person name="Gibbs R."/>
        </authorList>
    </citation>
    <scope>NUCLEOTIDE SEQUENCE [LARGE SCALE GENOMIC DNA]</scope>
    <source>
        <strain evidence="1 2">DSM 3688</strain>
    </source>
</reference>
<evidence type="ECO:0000313" key="1">
    <source>
        <dbReference type="EMBL" id="EGQ17245.1"/>
    </source>
</evidence>
<proteinExistence type="predicted"/>
<accession>F9D009</accession>
<gene>
    <name evidence="1" type="ORF">HMPREF9136_0186</name>
</gene>
<organism evidence="1 2">
    <name type="scientific">Prevotella dentalis (strain ATCC 49559 / DSM 3688 / JCM 13448 / NCTC 12043 / ES 2772)</name>
    <name type="common">Mitsuokella dentalis</name>
    <dbReference type="NCBI Taxonomy" id="908937"/>
    <lineage>
        <taxon>Bacteria</taxon>
        <taxon>Pseudomonadati</taxon>
        <taxon>Bacteroidota</taxon>
        <taxon>Bacteroidia</taxon>
        <taxon>Bacteroidales</taxon>
        <taxon>Prevotellaceae</taxon>
        <taxon>Prevotella</taxon>
    </lineage>
</organism>
<protein>
    <submittedName>
        <fullName evidence="1">Uncharacterized protein</fullName>
    </submittedName>
</protein>
<dbReference type="AlphaFoldDB" id="F9D009"/>
<dbReference type="Proteomes" id="UP000007820">
    <property type="component" value="Unassembled WGS sequence"/>
</dbReference>
<dbReference type="EMBL" id="AFPW01000003">
    <property type="protein sequence ID" value="EGQ17245.1"/>
    <property type="molecule type" value="Genomic_DNA"/>
</dbReference>